<dbReference type="PANTHER" id="PTHR30143">
    <property type="entry name" value="ACID HYDRATASE"/>
    <property type="match status" value="1"/>
</dbReference>
<dbReference type="EMBL" id="LOHF01000026">
    <property type="protein sequence ID" value="OUM71516.1"/>
    <property type="molecule type" value="Genomic_DNA"/>
</dbReference>
<gene>
    <name evidence="5" type="ORF">AUC60_23160</name>
</gene>
<evidence type="ECO:0000313" key="5">
    <source>
        <dbReference type="EMBL" id="OUM71516.1"/>
    </source>
</evidence>
<evidence type="ECO:0000256" key="2">
    <source>
        <dbReference type="ARBA" id="ARBA00022797"/>
    </source>
</evidence>
<proteinExistence type="inferred from homology"/>
<protein>
    <submittedName>
        <fullName evidence="5">Hydratase</fullName>
    </submittedName>
</protein>
<keyword evidence="3" id="KW-0456">Lyase</keyword>
<keyword evidence="2" id="KW-0058">Aromatic hydrocarbons catabolism</keyword>
<dbReference type="RefSeq" id="WP_087273356.1">
    <property type="nucleotide sequence ID" value="NZ_JBJGBV010000006.1"/>
</dbReference>
<dbReference type="Proteomes" id="UP000195440">
    <property type="component" value="Unassembled WGS sequence"/>
</dbReference>
<dbReference type="OrthoDB" id="9792137at2"/>
<dbReference type="AlphaFoldDB" id="A0A1Y3NV79"/>
<evidence type="ECO:0000256" key="1">
    <source>
        <dbReference type="ARBA" id="ARBA00010715"/>
    </source>
</evidence>
<dbReference type="PANTHER" id="PTHR30143:SF0">
    <property type="entry name" value="2-KETO-4-PENTENOATE HYDRATASE"/>
    <property type="match status" value="1"/>
</dbReference>
<reference evidence="5 6" key="1">
    <citation type="journal article" date="2017" name="Syst. Appl. Microbiol.">
        <title>Pseudomonas caspiana sp. nov., a citrus pathogen in the Pseudomonas syringae phylogenetic group.</title>
        <authorList>
            <person name="Busquets A."/>
            <person name="Gomila M."/>
            <person name="Beiki F."/>
            <person name="Mulet M."/>
            <person name="Rahimian H."/>
            <person name="Garcia-Valdes E."/>
            <person name="Lalucat J."/>
        </authorList>
    </citation>
    <scope>NUCLEOTIDE SEQUENCE [LARGE SCALE GENOMIC DNA]</scope>
    <source>
        <strain evidence="5 6">FBF102</strain>
    </source>
</reference>
<accession>A0A1Y3NV79</accession>
<evidence type="ECO:0000259" key="4">
    <source>
        <dbReference type="Pfam" id="PF01557"/>
    </source>
</evidence>
<dbReference type="GO" id="GO:0005737">
    <property type="term" value="C:cytoplasm"/>
    <property type="evidence" value="ECO:0007669"/>
    <property type="project" value="TreeGrafter"/>
</dbReference>
<comment type="similarity">
    <text evidence="1">Belongs to the hydratase/decarboxylase family.</text>
</comment>
<sequence>MQNTRFDSAAVASTLLETWRSGELLPALSEAIKPQTLEQGYTAQNELFKASGGVRAGWKLGVGSPAAMRGANLSRPLVGQLEQARCHRSGAHLHMPAPTQVTIECEIAFVLDRDLPPLAGRKIEPQDIRATCVTFEVVRSRFTDRKTVGWPSFVADNVGFEALVIGESACSGLDENVLRELAETVIVHLDGVPKAKGLFDETATNPLNSLAALYQHAAEYEITLRAGEIISTGAMCQPFDIVGAGHELSVSYFGKELKFSL</sequence>
<comment type="caution">
    <text evidence="5">The sequence shown here is derived from an EMBL/GenBank/DDBJ whole genome shotgun (WGS) entry which is preliminary data.</text>
</comment>
<dbReference type="InterPro" id="IPR050772">
    <property type="entry name" value="Hydratase-Decarb/MhpD_sf"/>
</dbReference>
<dbReference type="Pfam" id="PF01557">
    <property type="entry name" value="FAA_hydrolase"/>
    <property type="match status" value="1"/>
</dbReference>
<organism evidence="5 6">
    <name type="scientific">Pseudomonas caspiana</name>
    <dbReference type="NCBI Taxonomy" id="1451454"/>
    <lineage>
        <taxon>Bacteria</taxon>
        <taxon>Pseudomonadati</taxon>
        <taxon>Pseudomonadota</taxon>
        <taxon>Gammaproteobacteria</taxon>
        <taxon>Pseudomonadales</taxon>
        <taxon>Pseudomonadaceae</taxon>
        <taxon>Pseudomonas</taxon>
    </lineage>
</organism>
<dbReference type="Gene3D" id="3.90.850.10">
    <property type="entry name" value="Fumarylacetoacetase-like, C-terminal domain"/>
    <property type="match status" value="1"/>
</dbReference>
<name>A0A1Y3NV79_9PSED</name>
<keyword evidence="6" id="KW-1185">Reference proteome</keyword>
<dbReference type="InterPro" id="IPR036663">
    <property type="entry name" value="Fumarylacetoacetase_C_sf"/>
</dbReference>
<evidence type="ECO:0000313" key="6">
    <source>
        <dbReference type="Proteomes" id="UP000195440"/>
    </source>
</evidence>
<dbReference type="InterPro" id="IPR011234">
    <property type="entry name" value="Fumarylacetoacetase-like_C"/>
</dbReference>
<dbReference type="SUPFAM" id="SSF56529">
    <property type="entry name" value="FAH"/>
    <property type="match status" value="1"/>
</dbReference>
<dbReference type="GO" id="GO:0008684">
    <property type="term" value="F:2-oxopent-4-enoate hydratase activity"/>
    <property type="evidence" value="ECO:0007669"/>
    <property type="project" value="TreeGrafter"/>
</dbReference>
<feature type="domain" description="Fumarylacetoacetase-like C-terminal" evidence="4">
    <location>
        <begin position="83"/>
        <end position="251"/>
    </location>
</feature>
<evidence type="ECO:0000256" key="3">
    <source>
        <dbReference type="ARBA" id="ARBA00023239"/>
    </source>
</evidence>